<feature type="region of interest" description="Disordered" evidence="2">
    <location>
        <begin position="288"/>
        <end position="443"/>
    </location>
</feature>
<feature type="region of interest" description="Disordered" evidence="2">
    <location>
        <begin position="217"/>
        <end position="268"/>
    </location>
</feature>
<dbReference type="Gene3D" id="2.60.200.20">
    <property type="match status" value="1"/>
</dbReference>
<dbReference type="SUPFAM" id="SSF49879">
    <property type="entry name" value="SMAD/FHA domain"/>
    <property type="match status" value="1"/>
</dbReference>
<evidence type="ECO:0000313" key="4">
    <source>
        <dbReference type="EMBL" id="AJT40470.1"/>
    </source>
</evidence>
<evidence type="ECO:0000259" key="3">
    <source>
        <dbReference type="PROSITE" id="PS50006"/>
    </source>
</evidence>
<proteinExistence type="predicted"/>
<evidence type="ECO:0000256" key="2">
    <source>
        <dbReference type="SAM" id="MobiDB-lite"/>
    </source>
</evidence>
<dbReference type="PROSITE" id="PS50006">
    <property type="entry name" value="FHA_DOMAIN"/>
    <property type="match status" value="1"/>
</dbReference>
<dbReference type="AlphaFoldDB" id="A0A0D4BWG6"/>
<feature type="compositionally biased region" description="Low complexity" evidence="2">
    <location>
        <begin position="302"/>
        <end position="311"/>
    </location>
</feature>
<dbReference type="InterPro" id="IPR000253">
    <property type="entry name" value="FHA_dom"/>
</dbReference>
<accession>A0A0D4BWG6</accession>
<dbReference type="PATRIC" id="fig|1618207.4.peg.196"/>
<feature type="compositionally biased region" description="Low complexity" evidence="2">
    <location>
        <begin position="387"/>
        <end position="400"/>
    </location>
</feature>
<sequence length="694" mass="70995">MNTNYTPGTWLGIIRSATVIVLDENTPSDIVRELWDFLGSGPQIHEVLNKVTASFGTELTGMPSFGILTVGAKPRAVLRGEMSLTVRNGNTELEVSGREVTTWSERSLPAAELFSLRLGQLKEGELQLPLAEGVVKLAGLQVAHAEAELPSAIPPVKAASESADQLAAQQPISAGPHFAADPALPTEGLVGAAQSGESNNTSEAAGRQEPIEALAPTEQVEPAQPADPIQPVGLVEPEAPKSDQAATAETISADSAAEQVAESADPSVAELDLSQTLISSDLSEAAGVVEASEPGSAELPLDANGAAADNAEGTKEQSAPTQDEASVGQAEPDEPLFTEAPDNTTSYDHLWDRTVSRSVEDAAIRAEENPEGSTEAASGVAENLGSSAPGAVQPPQGAEAPAPPAPTTPTTPTTPATPAPITPAQAPTAASTPGGPIGASGFPAAPVAAPGGALIDSVPWLKTSNPLPSETSAQAGFSSAPSAPSAQPTPVAPSAPPAGPSSVAANSAVDSDHDGHTVMRSELEVPEAPSAPPQSAPTAPGTGAMVLARLCGNGHANPPTYARCAQCGQPIMGEAFQVRRPVLGQMRISSGEVIDLDRSLIIGRQPSVSRVNGEGMPRLIQVKSQAGDISRSHVEIRLEGWDVVLVDLKATNGTVLVREGQPPRRLGQGEQALLLNGDIAELGEDVSLRFEGLL</sequence>
<feature type="compositionally biased region" description="Pro residues" evidence="2">
    <location>
        <begin position="490"/>
        <end position="499"/>
    </location>
</feature>
<feature type="region of interest" description="Disordered" evidence="2">
    <location>
        <begin position="189"/>
        <end position="208"/>
    </location>
</feature>
<feature type="compositionally biased region" description="Low complexity" evidence="2">
    <location>
        <begin position="422"/>
        <end position="443"/>
    </location>
</feature>
<dbReference type="KEGG" id="ari:UM93_00945"/>
<organism evidence="4 5">
    <name type="scientific">Psychromicrobium lacuslunae</name>
    <dbReference type="NCBI Taxonomy" id="1618207"/>
    <lineage>
        <taxon>Bacteria</taxon>
        <taxon>Bacillati</taxon>
        <taxon>Actinomycetota</taxon>
        <taxon>Actinomycetes</taxon>
        <taxon>Micrococcales</taxon>
        <taxon>Micrococcaceae</taxon>
        <taxon>Psychromicrobium</taxon>
    </lineage>
</organism>
<evidence type="ECO:0000256" key="1">
    <source>
        <dbReference type="ARBA" id="ARBA00022553"/>
    </source>
</evidence>
<dbReference type="HOGENOM" id="CLU_032201_0_0_11"/>
<dbReference type="Proteomes" id="UP000061839">
    <property type="component" value="Chromosome"/>
</dbReference>
<dbReference type="Pfam" id="PF00498">
    <property type="entry name" value="FHA"/>
    <property type="match status" value="1"/>
</dbReference>
<dbReference type="OrthoDB" id="5485098at2"/>
<reference evidence="4 5" key="1">
    <citation type="journal article" date="2015" name="Genome Announc.">
        <title>Complete Genome Sequencing of Protease-Producing Novel Arthrobacter sp. Strain IHBB 11108 Using PacBio Single-Molecule Real-Time Sequencing Technology.</title>
        <authorList>
            <person name="Kiran S."/>
            <person name="Swarnkar M.K."/>
            <person name="Pal M."/>
            <person name="Thakur R."/>
            <person name="Tewari R."/>
            <person name="Singh A.K."/>
            <person name="Gulati A."/>
        </authorList>
    </citation>
    <scope>NUCLEOTIDE SEQUENCE [LARGE SCALE GENOMIC DNA]</scope>
    <source>
        <strain evidence="4 5">IHBB 11108</strain>
    </source>
</reference>
<dbReference type="InterPro" id="IPR008984">
    <property type="entry name" value="SMAD_FHA_dom_sf"/>
</dbReference>
<protein>
    <recommendedName>
        <fullName evidence="3">FHA domain-containing protein</fullName>
    </recommendedName>
</protein>
<name>A0A0D4BWG6_9MICC</name>
<keyword evidence="1" id="KW-0597">Phosphoprotein</keyword>
<dbReference type="RefSeq" id="WP_052663478.1">
    <property type="nucleotide sequence ID" value="NZ_CP011005.1"/>
</dbReference>
<gene>
    <name evidence="4" type="ORF">UM93_00945</name>
</gene>
<feature type="compositionally biased region" description="Basic and acidic residues" evidence="2">
    <location>
        <begin position="349"/>
        <end position="368"/>
    </location>
</feature>
<dbReference type="STRING" id="1618207.UM93_00945"/>
<feature type="compositionally biased region" description="Low complexity" evidence="2">
    <location>
        <begin position="472"/>
        <end position="489"/>
    </location>
</feature>
<feature type="compositionally biased region" description="Polar residues" evidence="2">
    <location>
        <begin position="244"/>
        <end position="253"/>
    </location>
</feature>
<keyword evidence="5" id="KW-1185">Reference proteome</keyword>
<feature type="region of interest" description="Disordered" evidence="2">
    <location>
        <begin position="465"/>
        <end position="514"/>
    </location>
</feature>
<feature type="domain" description="FHA" evidence="3">
    <location>
        <begin position="600"/>
        <end position="656"/>
    </location>
</feature>
<evidence type="ECO:0000313" key="5">
    <source>
        <dbReference type="Proteomes" id="UP000061839"/>
    </source>
</evidence>
<dbReference type="EMBL" id="CP011005">
    <property type="protein sequence ID" value="AJT40470.1"/>
    <property type="molecule type" value="Genomic_DNA"/>
</dbReference>
<feature type="compositionally biased region" description="Low complexity" evidence="2">
    <location>
        <begin position="500"/>
        <end position="509"/>
    </location>
</feature>
<dbReference type="CDD" id="cd00060">
    <property type="entry name" value="FHA"/>
    <property type="match status" value="1"/>
</dbReference>